<accession>A0A1C7EJP5</accession>
<dbReference type="SUPFAM" id="SSF53720">
    <property type="entry name" value="ALDH-like"/>
    <property type="match status" value="1"/>
</dbReference>
<keyword evidence="2" id="KW-0560">Oxidoreductase</keyword>
<dbReference type="InterPro" id="IPR016161">
    <property type="entry name" value="Ald_DH/histidinol_DH"/>
</dbReference>
<dbReference type="KEGG" id="pdg:BCM40_12325"/>
<organism evidence="4 5">
    <name type="scientific">Planococcus donghaensis</name>
    <dbReference type="NCBI Taxonomy" id="414778"/>
    <lineage>
        <taxon>Bacteria</taxon>
        <taxon>Bacillati</taxon>
        <taxon>Bacillota</taxon>
        <taxon>Bacilli</taxon>
        <taxon>Bacillales</taxon>
        <taxon>Caryophanaceae</taxon>
        <taxon>Planococcus</taxon>
    </lineage>
</organism>
<keyword evidence="5" id="KW-1185">Reference proteome</keyword>
<dbReference type="InterPro" id="IPR015590">
    <property type="entry name" value="Aldehyde_DH_dom"/>
</dbReference>
<sequence length="447" mass="49630">MSKMKNYHFGSIIEGKELEKGERPEVEIRNPYNAEVIGKVFYATPQDVENAVTSAHRIYLKTMRKMPTHKRAEILRKTADLLESEKDQFAHLLTVESGKPIKASRLEVAYAAQVLRFASQATKSIYEEPMSLNHVVGKRHLGIVKRVSLGVIAISLPINYPFTLLLYKMAPAIAAGNTIVLNPTATAAYSTGLLYRLFEKAGMPRGAINIVTGPQQSLIENLRNHPKVKRLICTKSSAATWKEKDNNVKNKILLDFKTKNPTIVFDKADLDFAITTIVTEGLLYTDRSIMSAQHVFVQKGVYEKFIEALMKKVQTLKVGDPLDDTVDIGPMATLTAAEKAETWVKKMVERGVTVLIGGSRNHTMMEPTIISGVKADKSVGHVISHAPIISIMPFYKKEEVMAYMNDAGAVLHSGVFTRNNKGATRKEEVNLAIEEMTAVKLIGHNLL</sequence>
<dbReference type="InterPro" id="IPR016162">
    <property type="entry name" value="Ald_DH_N"/>
</dbReference>
<dbReference type="GO" id="GO:0008911">
    <property type="term" value="F:lactaldehyde dehydrogenase (NAD+) activity"/>
    <property type="evidence" value="ECO:0007669"/>
    <property type="project" value="TreeGrafter"/>
</dbReference>
<dbReference type="AlphaFoldDB" id="A0A1C7EJP5"/>
<dbReference type="PANTHER" id="PTHR42991:SF1">
    <property type="entry name" value="ALDEHYDE DEHYDROGENASE"/>
    <property type="match status" value="1"/>
</dbReference>
<dbReference type="InterPro" id="IPR051020">
    <property type="entry name" value="ALDH-related_metabolic_enz"/>
</dbReference>
<protein>
    <submittedName>
        <fullName evidence="4">Succinate-semialdehyde dehydrogenase</fullName>
    </submittedName>
</protein>
<dbReference type="STRING" id="414778.BCM40_12325"/>
<reference evidence="4" key="1">
    <citation type="submission" date="2016-10" db="EMBL/GenBank/DDBJ databases">
        <authorList>
            <person name="See-Too W.S."/>
        </authorList>
    </citation>
    <scope>NUCLEOTIDE SEQUENCE</scope>
    <source>
        <strain evidence="4">DSM 22276</strain>
    </source>
</reference>
<dbReference type="PANTHER" id="PTHR42991">
    <property type="entry name" value="ALDEHYDE DEHYDROGENASE"/>
    <property type="match status" value="1"/>
</dbReference>
<dbReference type="Pfam" id="PF00171">
    <property type="entry name" value="Aldedh"/>
    <property type="match status" value="1"/>
</dbReference>
<evidence type="ECO:0000313" key="4">
    <source>
        <dbReference type="EMBL" id="ANU24090.1"/>
    </source>
</evidence>
<dbReference type="EMBL" id="CP016543">
    <property type="protein sequence ID" value="ANU24090.1"/>
    <property type="molecule type" value="Genomic_DNA"/>
</dbReference>
<dbReference type="OrthoDB" id="9762913at2"/>
<dbReference type="Gene3D" id="3.40.605.10">
    <property type="entry name" value="Aldehyde Dehydrogenase, Chain A, domain 1"/>
    <property type="match status" value="1"/>
</dbReference>
<evidence type="ECO:0000256" key="1">
    <source>
        <dbReference type="ARBA" id="ARBA00009986"/>
    </source>
</evidence>
<dbReference type="Proteomes" id="UP000092495">
    <property type="component" value="Chromosome"/>
</dbReference>
<name>A0A1C7EJP5_9BACL</name>
<evidence type="ECO:0000259" key="3">
    <source>
        <dbReference type="Pfam" id="PF00171"/>
    </source>
</evidence>
<evidence type="ECO:0000256" key="2">
    <source>
        <dbReference type="ARBA" id="ARBA00023002"/>
    </source>
</evidence>
<proteinExistence type="inferred from homology"/>
<dbReference type="InterPro" id="IPR016163">
    <property type="entry name" value="Ald_DH_C"/>
</dbReference>
<comment type="similarity">
    <text evidence="1">Belongs to the aldehyde dehydrogenase family.</text>
</comment>
<dbReference type="Gene3D" id="3.40.309.10">
    <property type="entry name" value="Aldehyde Dehydrogenase, Chain A, domain 2"/>
    <property type="match status" value="1"/>
</dbReference>
<gene>
    <name evidence="4" type="ORF">BCM40_12325</name>
</gene>
<feature type="domain" description="Aldehyde dehydrogenase" evidence="3">
    <location>
        <begin position="24"/>
        <end position="425"/>
    </location>
</feature>
<evidence type="ECO:0000313" key="5">
    <source>
        <dbReference type="Proteomes" id="UP000092495"/>
    </source>
</evidence>
<dbReference type="RefSeq" id="WP_065527058.1">
    <property type="nucleotide sequence ID" value="NZ_CP016543.2"/>
</dbReference>